<protein>
    <submittedName>
        <fullName evidence="2">Putative transposase, IS4 family</fullName>
    </submittedName>
</protein>
<gene>
    <name evidence="2" type="ORF">sS8_5108</name>
</gene>
<evidence type="ECO:0000259" key="1">
    <source>
        <dbReference type="Pfam" id="PF13701"/>
    </source>
</evidence>
<dbReference type="EMBL" id="AP017928">
    <property type="protein sequence ID" value="BBA37030.1"/>
    <property type="molecule type" value="Genomic_DNA"/>
</dbReference>
<dbReference type="AlphaFoldDB" id="A0A250KZH3"/>
<feature type="domain" description="Transposase DDE" evidence="1">
    <location>
        <begin position="2"/>
        <end position="72"/>
    </location>
</feature>
<proteinExistence type="predicted"/>
<keyword evidence="3" id="KW-1185">Reference proteome</keyword>
<evidence type="ECO:0000313" key="3">
    <source>
        <dbReference type="Proteomes" id="UP000266313"/>
    </source>
</evidence>
<name>A0A250KZH3_9GAMM</name>
<dbReference type="Pfam" id="PF13701">
    <property type="entry name" value="DDE_Tnp_1_4"/>
    <property type="match status" value="1"/>
</dbReference>
<accession>A0A250KZH3</accession>
<dbReference type="InterPro" id="IPR025668">
    <property type="entry name" value="Tnp_DDE_dom"/>
</dbReference>
<dbReference type="KEGG" id="mmai:sS8_5108"/>
<sequence length="126" mass="14171">MKFAGLAYTLMQRLREIALAGTEPAWASAATIRAKLLEIGASVVRNTRRVRILLASHHPQRETFLTAVRILADCPGPSAVPGTLINHGRLGELRLEFRKQYHNPTNKVPHRHFRQTYTTHLPSDAE</sequence>
<dbReference type="OrthoDB" id="8482126at2"/>
<dbReference type="Proteomes" id="UP000266313">
    <property type="component" value="Chromosome"/>
</dbReference>
<organism evidence="2 3">
    <name type="scientific">Methylocaldum marinum</name>
    <dbReference type="NCBI Taxonomy" id="1432792"/>
    <lineage>
        <taxon>Bacteria</taxon>
        <taxon>Pseudomonadati</taxon>
        <taxon>Pseudomonadota</taxon>
        <taxon>Gammaproteobacteria</taxon>
        <taxon>Methylococcales</taxon>
        <taxon>Methylococcaceae</taxon>
        <taxon>Methylocaldum</taxon>
    </lineage>
</organism>
<reference evidence="2 3" key="1">
    <citation type="submission" date="2016-12" db="EMBL/GenBank/DDBJ databases">
        <title>Genome sequencing of Methylocaldum marinum.</title>
        <authorList>
            <person name="Takeuchi M."/>
            <person name="Kamagata Y."/>
            <person name="Hiraoka S."/>
            <person name="Oshima K."/>
            <person name="Hattori M."/>
            <person name="Iwasaki W."/>
        </authorList>
    </citation>
    <scope>NUCLEOTIDE SEQUENCE [LARGE SCALE GENOMIC DNA]</scope>
    <source>
        <strain evidence="2 3">S8</strain>
    </source>
</reference>
<evidence type="ECO:0000313" key="2">
    <source>
        <dbReference type="EMBL" id="BBA37030.1"/>
    </source>
</evidence>